<dbReference type="Gene3D" id="3.40.30.10">
    <property type="entry name" value="Glutaredoxin"/>
    <property type="match status" value="1"/>
</dbReference>
<proteinExistence type="inferred from homology"/>
<dbReference type="EMBL" id="CDSC02000312">
    <property type="protein sequence ID" value="SEH90966.1"/>
    <property type="molecule type" value="Genomic_DNA"/>
</dbReference>
<dbReference type="Gene3D" id="3.10.450.70">
    <property type="entry name" value="Disulphide bond isomerase, DsbC/G, N-terminal"/>
    <property type="match status" value="1"/>
</dbReference>
<evidence type="ECO:0000256" key="5">
    <source>
        <dbReference type="ARBA" id="ARBA00023157"/>
    </source>
</evidence>
<feature type="signal peptide" evidence="7">
    <location>
        <begin position="1"/>
        <end position="20"/>
    </location>
</feature>
<dbReference type="Pfam" id="PF10411">
    <property type="entry name" value="DsbC_N"/>
    <property type="match status" value="1"/>
</dbReference>
<evidence type="ECO:0000259" key="9">
    <source>
        <dbReference type="Pfam" id="PF13098"/>
    </source>
</evidence>
<dbReference type="InterPro" id="IPR009094">
    <property type="entry name" value="DiS-bond_isomerase_DsbC/G_N_sf"/>
</dbReference>
<protein>
    <recommendedName>
        <fullName evidence="7">Thiol:disulfide interchange protein</fullName>
    </recommendedName>
</protein>
<reference evidence="12 13" key="2">
    <citation type="submission" date="2016-06" db="EMBL/GenBank/DDBJ databases">
        <authorList>
            <person name="Petersen J."/>
            <person name="Sayavedra L."/>
        </authorList>
    </citation>
    <scope>NUCLEOTIDE SEQUENCE [LARGE SCALE GENOMIC DNA]</scope>
    <source>
        <strain evidence="13">BazSymA</strain>
        <strain evidence="12">BazSymB</strain>
    </source>
</reference>
<comment type="similarity">
    <text evidence="2 7">Belongs to the thioredoxin family. DsbC subfamily.</text>
</comment>
<dbReference type="RefSeq" id="WP_090716688.1">
    <property type="nucleotide sequence ID" value="NZ_CAESAP020000204.1"/>
</dbReference>
<sequence length="239" mass="26333">MFKLLFVVSLLITNISFANKADIANGLNRFFGEVKHKDIMKTPFNGVYEVILHNPIDSILVSADGKYLIKGDVLNLETLAPLKSSTRVNALKQSLINAIADKDKVIYPANNEKYSVHVFTDVDCPFCKRLHAQVPKMNELGITVKYLASPLASLHPAAQGKMEKIWCAKDKLKAMNDYKTKNIVPNSSDCANPVAQQLQLSQQLGVQGTPAIFLSDGTHIPGYLPATKLLKIIKQTLGE</sequence>
<name>A0A1H6LQJ0_9GAMM</name>
<evidence type="ECO:0000313" key="11">
    <source>
        <dbReference type="EMBL" id="SEH90966.1"/>
    </source>
</evidence>
<dbReference type="SUPFAM" id="SSF52833">
    <property type="entry name" value="Thioredoxin-like"/>
    <property type="match status" value="1"/>
</dbReference>
<feature type="domain" description="Disulphide bond isomerase DsbC/G N-terminal" evidence="8">
    <location>
        <begin position="17"/>
        <end position="78"/>
    </location>
</feature>
<dbReference type="Proteomes" id="UP000198559">
    <property type="component" value="Unassembled WGS sequence"/>
</dbReference>
<reference evidence="11" key="1">
    <citation type="submission" date="2016-06" db="EMBL/GenBank/DDBJ databases">
        <authorList>
            <person name="Olsen C.W."/>
            <person name="Carey S."/>
            <person name="Hinshaw L."/>
            <person name="Karasin A.I."/>
        </authorList>
    </citation>
    <scope>NUCLEOTIDE SEQUENCE [LARGE SCALE GENOMIC DNA]</scope>
    <source>
        <strain evidence="11">BazSymA</strain>
        <strain evidence="10">BazSymB</strain>
    </source>
</reference>
<dbReference type="InterPro" id="IPR012336">
    <property type="entry name" value="Thioredoxin-like_fold"/>
</dbReference>
<dbReference type="PANTHER" id="PTHR35272:SF3">
    <property type="entry name" value="THIOL:DISULFIDE INTERCHANGE PROTEIN DSBC"/>
    <property type="match status" value="1"/>
</dbReference>
<dbReference type="Proteomes" id="UP000198988">
    <property type="component" value="Unassembled WGS sequence"/>
</dbReference>
<comment type="subcellular location">
    <subcellularLocation>
        <location evidence="1 7">Periplasm</location>
    </subcellularLocation>
</comment>
<evidence type="ECO:0000256" key="4">
    <source>
        <dbReference type="ARBA" id="ARBA00022764"/>
    </source>
</evidence>
<dbReference type="STRING" id="235205.BAZSYMB_SCAFFOLD00003_23"/>
<dbReference type="Pfam" id="PF13098">
    <property type="entry name" value="Thioredoxin_2"/>
    <property type="match status" value="1"/>
</dbReference>
<evidence type="ECO:0000256" key="3">
    <source>
        <dbReference type="ARBA" id="ARBA00022729"/>
    </source>
</evidence>
<dbReference type="EMBL" id="CVUD02000109">
    <property type="protein sequence ID" value="SEH71985.1"/>
    <property type="molecule type" value="Genomic_DNA"/>
</dbReference>
<evidence type="ECO:0000259" key="8">
    <source>
        <dbReference type="Pfam" id="PF10411"/>
    </source>
</evidence>
<evidence type="ECO:0000256" key="1">
    <source>
        <dbReference type="ARBA" id="ARBA00004418"/>
    </source>
</evidence>
<keyword evidence="4 7" id="KW-0574">Periplasm</keyword>
<evidence type="ECO:0000313" key="13">
    <source>
        <dbReference type="Proteomes" id="UP000198988"/>
    </source>
</evidence>
<dbReference type="SUPFAM" id="SSF54423">
    <property type="entry name" value="DsbC/DsbG N-terminal domain-like"/>
    <property type="match status" value="1"/>
</dbReference>
<dbReference type="AlphaFoldDB" id="A0A1H6LQJ0"/>
<dbReference type="InterPro" id="IPR051470">
    <property type="entry name" value="Thiol:disulfide_interchange"/>
</dbReference>
<accession>A0A1H6LQJ0</accession>
<keyword evidence="5" id="KW-1015">Disulfide bond</keyword>
<evidence type="ECO:0000313" key="10">
    <source>
        <dbReference type="EMBL" id="SEH71985.1"/>
    </source>
</evidence>
<dbReference type="InterPro" id="IPR036249">
    <property type="entry name" value="Thioredoxin-like_sf"/>
</dbReference>
<feature type="chain" id="PRO_5013981388" description="Thiol:disulfide interchange protein" evidence="7">
    <location>
        <begin position="21"/>
        <end position="239"/>
    </location>
</feature>
<dbReference type="OrthoDB" id="12976at2"/>
<dbReference type="InterPro" id="IPR018950">
    <property type="entry name" value="DiS-bond_isomerase_DsbC/G_N"/>
</dbReference>
<keyword evidence="3 7" id="KW-0732">Signal</keyword>
<organism evidence="11 13">
    <name type="scientific">Bathymodiolus azoricus thioautotrophic gill symbiont</name>
    <dbReference type="NCBI Taxonomy" id="235205"/>
    <lineage>
        <taxon>Bacteria</taxon>
        <taxon>Pseudomonadati</taxon>
        <taxon>Pseudomonadota</taxon>
        <taxon>Gammaproteobacteria</taxon>
        <taxon>sulfur-oxidizing symbionts</taxon>
    </lineage>
</organism>
<evidence type="ECO:0000256" key="7">
    <source>
        <dbReference type="RuleBase" id="RU364038"/>
    </source>
</evidence>
<dbReference type="InterPro" id="IPR033954">
    <property type="entry name" value="DiS-bond_Isoase_DsbC/G"/>
</dbReference>
<keyword evidence="6 7" id="KW-0676">Redox-active center</keyword>
<dbReference type="PANTHER" id="PTHR35272">
    <property type="entry name" value="THIOL:DISULFIDE INTERCHANGE PROTEIN DSBC-RELATED"/>
    <property type="match status" value="1"/>
</dbReference>
<evidence type="ECO:0000256" key="6">
    <source>
        <dbReference type="ARBA" id="ARBA00023284"/>
    </source>
</evidence>
<feature type="domain" description="Thioredoxin-like fold" evidence="9">
    <location>
        <begin position="109"/>
        <end position="232"/>
    </location>
</feature>
<evidence type="ECO:0000313" key="12">
    <source>
        <dbReference type="Proteomes" id="UP000198559"/>
    </source>
</evidence>
<evidence type="ECO:0000256" key="2">
    <source>
        <dbReference type="ARBA" id="ARBA00009813"/>
    </source>
</evidence>
<comment type="function">
    <text evidence="7">Required for disulfide bond formation in some periplasmic proteins. Acts by transferring its disulfide bond to other proteins and is reduced in the process.</text>
</comment>
<dbReference type="GO" id="GO:0042597">
    <property type="term" value="C:periplasmic space"/>
    <property type="evidence" value="ECO:0007669"/>
    <property type="project" value="UniProtKB-SubCell"/>
</dbReference>
<dbReference type="CDD" id="cd03020">
    <property type="entry name" value="DsbA_DsbC_DsbG"/>
    <property type="match status" value="1"/>
</dbReference>
<gene>
    <name evidence="11" type="ORF">BAZSYMA_ACONTIG00239_0</name>
    <name evidence="10" type="ORF">BAZSYMB_SCAFFOLD00003_23</name>
</gene>